<comment type="caution">
    <text evidence="9">The sequence shown here is derived from an EMBL/GenBank/DDBJ whole genome shotgun (WGS) entry which is preliminary data.</text>
</comment>
<dbReference type="InterPro" id="IPR019851">
    <property type="entry name" value="CRISPR-assoc_Cas1_ECOLI"/>
</dbReference>
<evidence type="ECO:0000313" key="9">
    <source>
        <dbReference type="EMBL" id="RHX83883.1"/>
    </source>
</evidence>
<dbReference type="InterPro" id="IPR002729">
    <property type="entry name" value="CRISPR-assoc_Cas1"/>
</dbReference>
<comment type="similarity">
    <text evidence="8">Belongs to the CRISPR-associated endonuclease Cas1 family.</text>
</comment>
<dbReference type="PANTHER" id="PTHR34353:SF3">
    <property type="entry name" value="CRISPR-ASSOCIATED ENDONUCLEASE CAS1"/>
    <property type="match status" value="1"/>
</dbReference>
<evidence type="ECO:0000256" key="8">
    <source>
        <dbReference type="HAMAP-Rule" id="MF_01470"/>
    </source>
</evidence>
<dbReference type="Proteomes" id="UP000266669">
    <property type="component" value="Unassembled WGS sequence"/>
</dbReference>
<keyword evidence="1 8" id="KW-0540">Nuclease</keyword>
<feature type="binding site" evidence="8">
    <location>
        <position position="221"/>
    </location>
    <ligand>
        <name>Mn(2+)</name>
        <dbReference type="ChEBI" id="CHEBI:29035"/>
    </ligand>
</feature>
<evidence type="ECO:0000256" key="1">
    <source>
        <dbReference type="ARBA" id="ARBA00022722"/>
    </source>
</evidence>
<dbReference type="Pfam" id="PF01867">
    <property type="entry name" value="Cas_Cas1"/>
    <property type="match status" value="1"/>
</dbReference>
<keyword evidence="4 8" id="KW-0378">Hydrolase</keyword>
<feature type="binding site" evidence="8">
    <location>
        <position position="141"/>
    </location>
    <ligand>
        <name>Mn(2+)</name>
        <dbReference type="ChEBI" id="CHEBI:29035"/>
    </ligand>
</feature>
<dbReference type="EMBL" id="QHCS01000007">
    <property type="protein sequence ID" value="RHX83883.1"/>
    <property type="molecule type" value="Genomic_DNA"/>
</dbReference>
<dbReference type="AlphaFoldDB" id="A0A8B3CMN1"/>
<dbReference type="Gene3D" id="1.20.120.920">
    <property type="entry name" value="CRISPR-associated endonuclease Cas1, C-terminal domain"/>
    <property type="match status" value="1"/>
</dbReference>
<dbReference type="GO" id="GO:0003677">
    <property type="term" value="F:DNA binding"/>
    <property type="evidence" value="ECO:0007669"/>
    <property type="project" value="UniProtKB-KW"/>
</dbReference>
<dbReference type="InterPro" id="IPR042206">
    <property type="entry name" value="CRISPR-assoc_Cas1_C"/>
</dbReference>
<sequence length="293" mass="33284">MTNRNLQEIPKFEDNWTYVYFDKGHIEQDLKSVAYTFLDKKIPVPVETLSLMMLGPGTTITHEAIKRIADSRCLLAWVGEEGVKFYSSGYTGTHSSRNLLRQATAFSNSEERLKVVHRMYEKRFGESLGPKLSIEQLRGKEGARVRKSYQEAAELYGVKWTGRNYDQSEWLFSDPVNRALSSVNSCLYGICQTAILAVGCSAGIGFIHTGKQLSFVYDIADLYKTEIAIPIAFEAAKAESSVESKARFLLRDKLKETRLIKRIIPDIMEILYGHRDFRELFSEPEGRDVAINS</sequence>
<dbReference type="NCBIfam" id="TIGR03638">
    <property type="entry name" value="cas1_ECOLI"/>
    <property type="match status" value="1"/>
</dbReference>
<organism evidence="9 10">
    <name type="scientific">Leptospira stimsonii</name>
    <dbReference type="NCBI Taxonomy" id="2202203"/>
    <lineage>
        <taxon>Bacteria</taxon>
        <taxon>Pseudomonadati</taxon>
        <taxon>Spirochaetota</taxon>
        <taxon>Spirochaetia</taxon>
        <taxon>Leptospirales</taxon>
        <taxon>Leptospiraceae</taxon>
        <taxon>Leptospira</taxon>
    </lineage>
</organism>
<dbReference type="GO" id="GO:0051607">
    <property type="term" value="P:defense response to virus"/>
    <property type="evidence" value="ECO:0007669"/>
    <property type="project" value="UniProtKB-UniRule"/>
</dbReference>
<feature type="binding site" evidence="8">
    <location>
        <position position="208"/>
    </location>
    <ligand>
        <name>Mn(2+)</name>
        <dbReference type="ChEBI" id="CHEBI:29035"/>
    </ligand>
</feature>
<dbReference type="CDD" id="cd09719">
    <property type="entry name" value="Cas1_I-E"/>
    <property type="match status" value="1"/>
</dbReference>
<comment type="cofactor">
    <cofactor evidence="8">
        <name>Mg(2+)</name>
        <dbReference type="ChEBI" id="CHEBI:18420"/>
    </cofactor>
    <cofactor evidence="8">
        <name>Mn(2+)</name>
        <dbReference type="ChEBI" id="CHEBI:29035"/>
    </cofactor>
</comment>
<gene>
    <name evidence="8" type="primary">cas1</name>
    <name evidence="9" type="ORF">DLM78_20615</name>
</gene>
<evidence type="ECO:0000256" key="4">
    <source>
        <dbReference type="ARBA" id="ARBA00022801"/>
    </source>
</evidence>
<dbReference type="GO" id="GO:0043571">
    <property type="term" value="P:maintenance of CRISPR repeat elements"/>
    <property type="evidence" value="ECO:0007669"/>
    <property type="project" value="UniProtKB-UniRule"/>
</dbReference>
<keyword evidence="8" id="KW-0464">Manganese</keyword>
<dbReference type="InterPro" id="IPR033641">
    <property type="entry name" value="Cas1_I-E"/>
</dbReference>
<accession>A0A8B3CMN1</accession>
<protein>
    <recommendedName>
        <fullName evidence="8">CRISPR-associated endonuclease Cas1</fullName>
        <ecNumber evidence="8">3.1.-.-</ecNumber>
    </recommendedName>
</protein>
<evidence type="ECO:0000256" key="5">
    <source>
        <dbReference type="ARBA" id="ARBA00022842"/>
    </source>
</evidence>
<evidence type="ECO:0000256" key="7">
    <source>
        <dbReference type="ARBA" id="ARBA00023125"/>
    </source>
</evidence>
<dbReference type="GO" id="GO:0004520">
    <property type="term" value="F:DNA endonuclease activity"/>
    <property type="evidence" value="ECO:0007669"/>
    <property type="project" value="InterPro"/>
</dbReference>
<name>A0A8B3CMN1_9LEPT</name>
<keyword evidence="2 8" id="KW-0479">Metal-binding</keyword>
<dbReference type="NCBIfam" id="TIGR00287">
    <property type="entry name" value="cas1"/>
    <property type="match status" value="1"/>
</dbReference>
<keyword evidence="5 8" id="KW-0460">Magnesium</keyword>
<dbReference type="GO" id="GO:0046872">
    <property type="term" value="F:metal ion binding"/>
    <property type="evidence" value="ECO:0007669"/>
    <property type="project" value="UniProtKB-UniRule"/>
</dbReference>
<dbReference type="RefSeq" id="WP_118983645.1">
    <property type="nucleotide sequence ID" value="NZ_QHCS01000007.1"/>
</dbReference>
<dbReference type="InterPro" id="IPR050646">
    <property type="entry name" value="Cas1"/>
</dbReference>
<reference evidence="10" key="1">
    <citation type="submission" date="2018-05" db="EMBL/GenBank/DDBJ databases">
        <title>Leptospira yasudae sp. nov. and Leptospira stimsonii sp. nov., two pathogenic species of the genus Leptospira isolated from environmental sources.</title>
        <authorList>
            <person name="Casanovas-Massana A."/>
            <person name="Hamond C."/>
            <person name="Santos L.A."/>
            <person name="Hacker K.P."/>
            <person name="Balassiano I."/>
            <person name="Medeiros M.A."/>
            <person name="Reis M.G."/>
            <person name="Ko A.I."/>
            <person name="Wunder E.A."/>
        </authorList>
    </citation>
    <scope>NUCLEOTIDE SEQUENCE [LARGE SCALE GENOMIC DNA]</scope>
    <source>
        <strain evidence="10">AMB6-RJ</strain>
    </source>
</reference>
<comment type="function">
    <text evidence="8">CRISPR (clustered regularly interspaced short palindromic repeat), is an adaptive immune system that provides protection against mobile genetic elements (viruses, transposable elements and conjugative plasmids). CRISPR clusters contain spacers, sequences complementary to antecedent mobile elements, and target invading nucleic acids. CRISPR clusters are transcribed and processed into CRISPR RNA (crRNA). Acts as a dsDNA endonuclease. Involved in the integration of spacer DNA into the CRISPR cassette.</text>
</comment>
<dbReference type="Gene3D" id="3.100.10.20">
    <property type="entry name" value="CRISPR-associated endonuclease Cas1, N-terminal domain"/>
    <property type="match status" value="1"/>
</dbReference>
<keyword evidence="3 8" id="KW-0255">Endonuclease</keyword>
<keyword evidence="6 8" id="KW-0051">Antiviral defense</keyword>
<evidence type="ECO:0000313" key="10">
    <source>
        <dbReference type="Proteomes" id="UP000266669"/>
    </source>
</evidence>
<evidence type="ECO:0000256" key="6">
    <source>
        <dbReference type="ARBA" id="ARBA00023118"/>
    </source>
</evidence>
<dbReference type="GO" id="GO:0016787">
    <property type="term" value="F:hydrolase activity"/>
    <property type="evidence" value="ECO:0007669"/>
    <property type="project" value="UniProtKB-KW"/>
</dbReference>
<keyword evidence="7 8" id="KW-0238">DNA-binding</keyword>
<proteinExistence type="inferred from homology"/>
<evidence type="ECO:0000256" key="2">
    <source>
        <dbReference type="ARBA" id="ARBA00022723"/>
    </source>
</evidence>
<dbReference type="PANTHER" id="PTHR34353">
    <property type="entry name" value="CRISPR-ASSOCIATED ENDONUCLEASE CAS1 1"/>
    <property type="match status" value="1"/>
</dbReference>
<dbReference type="InterPro" id="IPR042211">
    <property type="entry name" value="CRISPR-assoc_Cas1_N"/>
</dbReference>
<dbReference type="EC" id="3.1.-.-" evidence="8"/>
<comment type="subunit">
    <text evidence="8">Homodimer, forms a heterotetramer with a Cas2 homodimer.</text>
</comment>
<dbReference type="HAMAP" id="MF_01470">
    <property type="entry name" value="Cas1"/>
    <property type="match status" value="1"/>
</dbReference>
<evidence type="ECO:0000256" key="3">
    <source>
        <dbReference type="ARBA" id="ARBA00022759"/>
    </source>
</evidence>